<comment type="subcellular location">
    <subcellularLocation>
        <location evidence="6">Cell membrane</location>
        <topology evidence="6">Multi-pass membrane protein</topology>
    </subcellularLocation>
    <subcellularLocation>
        <location evidence="1">Membrane</location>
        <topology evidence="1">Multi-pass membrane protein</topology>
    </subcellularLocation>
</comment>
<keyword evidence="2 6" id="KW-0813">Transport</keyword>
<reference evidence="9" key="1">
    <citation type="journal article" date="2019" name="Int. J. Syst. Evol. Microbiol.">
        <title>The Global Catalogue of Microorganisms (GCM) 10K type strain sequencing project: providing services to taxonomists for standard genome sequencing and annotation.</title>
        <authorList>
            <consortium name="The Broad Institute Genomics Platform"/>
            <consortium name="The Broad Institute Genome Sequencing Center for Infectious Disease"/>
            <person name="Wu L."/>
            <person name="Ma J."/>
        </authorList>
    </citation>
    <scope>NUCLEOTIDE SEQUENCE [LARGE SCALE GENOMIC DNA]</scope>
    <source>
        <strain evidence="9">JCM 17458</strain>
    </source>
</reference>
<dbReference type="PANTHER" id="PTHR30177">
    <property type="entry name" value="GLYCINE BETAINE/L-PROLINE TRANSPORT SYSTEM PERMEASE PROTEIN PROW"/>
    <property type="match status" value="1"/>
</dbReference>
<dbReference type="PANTHER" id="PTHR30177:SF33">
    <property type="entry name" value="POSSIBLE OSMOPROTECTANT (GLYCINE BETAINE_CARNITINE_CHOLINE_L-PROLINE) TRANSPORT INTEGRAL MEMBRANE PROTEIN ABC TRANSPORTER PROZ"/>
    <property type="match status" value="1"/>
</dbReference>
<comment type="caution">
    <text evidence="8">The sequence shown here is derived from an EMBL/GenBank/DDBJ whole genome shotgun (WGS) entry which is preliminary data.</text>
</comment>
<evidence type="ECO:0000259" key="7">
    <source>
        <dbReference type="PROSITE" id="PS50928"/>
    </source>
</evidence>
<dbReference type="EMBL" id="BAABAZ010000005">
    <property type="protein sequence ID" value="GAA4283920.1"/>
    <property type="molecule type" value="Genomic_DNA"/>
</dbReference>
<evidence type="ECO:0000313" key="9">
    <source>
        <dbReference type="Proteomes" id="UP001501586"/>
    </source>
</evidence>
<dbReference type="InterPro" id="IPR000515">
    <property type="entry name" value="MetI-like"/>
</dbReference>
<dbReference type="InterPro" id="IPR035906">
    <property type="entry name" value="MetI-like_sf"/>
</dbReference>
<comment type="similarity">
    <text evidence="6">Belongs to the binding-protein-dependent transport system permease family.</text>
</comment>
<sequence length="220" mass="22552">MNHLSEAVRWLLDAATWSGPTGLGVRTVEHLQYTLVAVLLSAAIALPIGLAIGHFGRGKNVAVAGTGVVRALPTLGLLTLVALFTGLGLTAPMVAFITLAVPSIIAGAYSGVESVDPRVVDAARAQGMNGWQTLLTVQIPLGLPLIIGGIRLAVLQVVGTATIAAYVGAGGLGVPLFLGLRTNDYPLLLAASLVVIALAIVLDGAFDLAQRLIRRLPGFA</sequence>
<name>A0ABP8EJ52_9MICO</name>
<proteinExistence type="inferred from homology"/>
<feature type="transmembrane region" description="Helical" evidence="6">
    <location>
        <begin position="133"/>
        <end position="154"/>
    </location>
</feature>
<dbReference type="Gene3D" id="1.10.3720.10">
    <property type="entry name" value="MetI-like"/>
    <property type="match status" value="1"/>
</dbReference>
<keyword evidence="3 6" id="KW-0812">Transmembrane</keyword>
<feature type="transmembrane region" description="Helical" evidence="6">
    <location>
        <begin position="93"/>
        <end position="112"/>
    </location>
</feature>
<evidence type="ECO:0000256" key="2">
    <source>
        <dbReference type="ARBA" id="ARBA00022448"/>
    </source>
</evidence>
<feature type="transmembrane region" description="Helical" evidence="6">
    <location>
        <begin position="160"/>
        <end position="180"/>
    </location>
</feature>
<dbReference type="InterPro" id="IPR051204">
    <property type="entry name" value="ABC_transp_perm/SBD"/>
</dbReference>
<accession>A0ABP8EJ52</accession>
<evidence type="ECO:0000256" key="5">
    <source>
        <dbReference type="ARBA" id="ARBA00023136"/>
    </source>
</evidence>
<feature type="transmembrane region" description="Helical" evidence="6">
    <location>
        <begin position="67"/>
        <end position="87"/>
    </location>
</feature>
<dbReference type="Pfam" id="PF00528">
    <property type="entry name" value="BPD_transp_1"/>
    <property type="match status" value="1"/>
</dbReference>
<dbReference type="PROSITE" id="PS50928">
    <property type="entry name" value="ABC_TM1"/>
    <property type="match status" value="1"/>
</dbReference>
<evidence type="ECO:0000256" key="3">
    <source>
        <dbReference type="ARBA" id="ARBA00022692"/>
    </source>
</evidence>
<feature type="transmembrane region" description="Helical" evidence="6">
    <location>
        <begin position="33"/>
        <end position="55"/>
    </location>
</feature>
<evidence type="ECO:0000256" key="4">
    <source>
        <dbReference type="ARBA" id="ARBA00022989"/>
    </source>
</evidence>
<dbReference type="SUPFAM" id="SSF161098">
    <property type="entry name" value="MetI-like"/>
    <property type="match status" value="1"/>
</dbReference>
<keyword evidence="4 6" id="KW-1133">Transmembrane helix</keyword>
<dbReference type="CDD" id="cd06261">
    <property type="entry name" value="TM_PBP2"/>
    <property type="match status" value="1"/>
</dbReference>
<evidence type="ECO:0000256" key="1">
    <source>
        <dbReference type="ARBA" id="ARBA00004141"/>
    </source>
</evidence>
<protein>
    <submittedName>
        <fullName evidence="8">ABC transporter permease</fullName>
    </submittedName>
</protein>
<evidence type="ECO:0000256" key="6">
    <source>
        <dbReference type="RuleBase" id="RU363032"/>
    </source>
</evidence>
<dbReference type="RefSeq" id="WP_236863997.1">
    <property type="nucleotide sequence ID" value="NZ_BAABAZ010000005.1"/>
</dbReference>
<dbReference type="Proteomes" id="UP001501586">
    <property type="component" value="Unassembled WGS sequence"/>
</dbReference>
<keyword evidence="9" id="KW-1185">Reference proteome</keyword>
<evidence type="ECO:0000313" key="8">
    <source>
        <dbReference type="EMBL" id="GAA4283920.1"/>
    </source>
</evidence>
<organism evidence="8 9">
    <name type="scientific">Brevibacterium daeguense</name>
    <dbReference type="NCBI Taxonomy" id="909936"/>
    <lineage>
        <taxon>Bacteria</taxon>
        <taxon>Bacillati</taxon>
        <taxon>Actinomycetota</taxon>
        <taxon>Actinomycetes</taxon>
        <taxon>Micrococcales</taxon>
        <taxon>Brevibacteriaceae</taxon>
        <taxon>Brevibacterium</taxon>
    </lineage>
</organism>
<keyword evidence="5 6" id="KW-0472">Membrane</keyword>
<feature type="domain" description="ABC transmembrane type-1" evidence="7">
    <location>
        <begin position="31"/>
        <end position="206"/>
    </location>
</feature>
<feature type="transmembrane region" description="Helical" evidence="6">
    <location>
        <begin position="187"/>
        <end position="206"/>
    </location>
</feature>
<gene>
    <name evidence="8" type="ORF">GCM10022261_14510</name>
</gene>